<dbReference type="Proteomes" id="UP000805704">
    <property type="component" value="Chromosome 20"/>
</dbReference>
<keyword evidence="2" id="KW-1185">Reference proteome</keyword>
<organism evidence="1 2">
    <name type="scientific">Nibea albiflora</name>
    <name type="common">Yellow drum</name>
    <name type="synonym">Corvina albiflora</name>
    <dbReference type="NCBI Taxonomy" id="240163"/>
    <lineage>
        <taxon>Eukaryota</taxon>
        <taxon>Metazoa</taxon>
        <taxon>Chordata</taxon>
        <taxon>Craniata</taxon>
        <taxon>Vertebrata</taxon>
        <taxon>Euteleostomi</taxon>
        <taxon>Actinopterygii</taxon>
        <taxon>Neopterygii</taxon>
        <taxon>Teleostei</taxon>
        <taxon>Neoteleostei</taxon>
        <taxon>Acanthomorphata</taxon>
        <taxon>Eupercaria</taxon>
        <taxon>Sciaenidae</taxon>
        <taxon>Nibea</taxon>
    </lineage>
</organism>
<comment type="caution">
    <text evidence="1">The sequence shown here is derived from an EMBL/GenBank/DDBJ whole genome shotgun (WGS) entry which is preliminary data.</text>
</comment>
<dbReference type="EMBL" id="CM024808">
    <property type="protein sequence ID" value="KAG8006688.1"/>
    <property type="molecule type" value="Genomic_DNA"/>
</dbReference>
<proteinExistence type="predicted"/>
<evidence type="ECO:0000313" key="2">
    <source>
        <dbReference type="Proteomes" id="UP000805704"/>
    </source>
</evidence>
<protein>
    <submittedName>
        <fullName evidence="1">Vesicle-fusing ATPase</fullName>
    </submittedName>
</protein>
<evidence type="ECO:0000313" key="1">
    <source>
        <dbReference type="EMBL" id="KAG8006688.1"/>
    </source>
</evidence>
<accession>A0ACB7EYD4</accession>
<sequence length="1153" mass="129150">MKRVSCVLACFYQAATVSVPARQRGARAQTGVIFLNRTRAYLNATLPLDSANQSERKWAGLSIGQEVEVSNYNFDKSRQCIGAMTIEIDFLQKKSTDSSPYDSDKMAAEFIQQFNNQAFSVTQQLVFSFCDKLFGLMVKDIEAMDASILKGEPASGKKQKIDIGLMVGNSQVIFEKAESSSLTLVGKAKTKEARQTIINPEWNFEKMGIGGLDREFSDIFRRAFASRVFPPDIVEQMGCKHVKGILLFGPPGCGKTLMARQIGKMLNAREPKVVNGPEILNKYVGESEANIRKLFADAEEEQKRLGANSGLHIIIFDELDAICKQRGTGASSTGVHDTVVNQLLSKIDGMTNRPDLIDDALMRPGRFEVKMEISLPDEKGRVQILTIHTNKMRSFNLLAPNVDIKELAAETKNYSGAELEGLVRAAQSTAMNRHIKATSTVEVDMERAEKLQVTRDDFMGSLNNDIKPAFGTNQEDYSSYIMNGIIKWGDPVTHVLDDGELLVQQTKNSDRTPLVAVLLEAKIAEDSQFPFIKICSPDKMIGHSEISKCQAIKKVFDDAYKSQLSCVVVDDIERLLDYVPIGPRFSNLVLQALLVLLKKAPPKGRKLLIIGTTSRKDVLQEMEMLDAFSTTIHVPNISTGEQLVDALELLGSFTDKERASIAQQLKGKRVWIGIKKLLVLIEMSLQMDQDYRVTKFLSLLRDEGAMRAAAAASSASLVDPSVHSYDSFPVSRAAAEDVLLVGWAFRRGQANRQPELGGWPDVPKRKSKNSQCSVKSMSGYIPSYLEKDEPCVVCGDKATGYHYRCITCEGCKGFFRRTIQKNLHPAYSCKYEGCCIIDKITRNQCQLCRFKKCISVGMAMDLVLDESKRVAKRRLIEENRQRRKREEMVRTLQTRPEPNTAEWELIRMATEAHRHTNAQGSSWKQKRNRVISCFQPDDIGQGPMVPTSVGDKVDLEAFSEFTKIMTPAITRVVDFAKKLPMFSELPCEDQIILLKGCCMEIMSLRAAVRYDPDSETLTLNGEMAVKREQLKNGGLGVVSDAIFDLGKSLAQFNLDDSEVALMQAVLLMSSDRSGLTSVEKIEQCQEAYLLAFEHYINYRKHNIPHFWPKLLMKVTDLRMIGACHASRFLHMKVECPNELFPPLFLEVFEDQEV</sequence>
<reference evidence="1" key="1">
    <citation type="submission" date="2020-04" db="EMBL/GenBank/DDBJ databases">
        <title>A chromosome-scale assembly and high-density genetic map of the yellow drum (Nibea albiflora) genome.</title>
        <authorList>
            <person name="Xu D."/>
            <person name="Zhang W."/>
            <person name="Chen R."/>
            <person name="Tan P."/>
            <person name="Wang L."/>
            <person name="Song H."/>
            <person name="Tian L."/>
            <person name="Zhu Q."/>
            <person name="Wang B."/>
        </authorList>
    </citation>
    <scope>NUCLEOTIDE SEQUENCE</scope>
    <source>
        <strain evidence="1">ZJHYS-2018</strain>
    </source>
</reference>
<gene>
    <name evidence="1" type="primary">NSF</name>
    <name evidence="1" type="ORF">GBF38_022651</name>
</gene>
<name>A0ACB7EYD4_NIBAL</name>